<comment type="caution">
    <text evidence="6">The sequence shown here is derived from an EMBL/GenBank/DDBJ whole genome shotgun (WGS) entry which is preliminary data.</text>
</comment>
<dbReference type="InterPro" id="IPR017871">
    <property type="entry name" value="ABC_transporter-like_CS"/>
</dbReference>
<dbReference type="PATRIC" id="fig|1698264.3.peg.820"/>
<keyword evidence="7" id="KW-1185">Reference proteome</keyword>
<keyword evidence="2" id="KW-0547">Nucleotide-binding</keyword>
<evidence type="ECO:0000256" key="4">
    <source>
        <dbReference type="SAM" id="MobiDB-lite"/>
    </source>
</evidence>
<dbReference type="NCBIfam" id="TIGR01727">
    <property type="entry name" value="oligo_HPY"/>
    <property type="match status" value="1"/>
</dbReference>
<dbReference type="CDD" id="cd03257">
    <property type="entry name" value="ABC_NikE_OppD_transporters"/>
    <property type="match status" value="1"/>
</dbReference>
<dbReference type="Gene3D" id="3.40.50.300">
    <property type="entry name" value="P-loop containing nucleotide triphosphate hydrolases"/>
    <property type="match status" value="1"/>
</dbReference>
<evidence type="ECO:0000256" key="1">
    <source>
        <dbReference type="ARBA" id="ARBA00022448"/>
    </source>
</evidence>
<dbReference type="PROSITE" id="PS50893">
    <property type="entry name" value="ABC_TRANSPORTER_2"/>
    <property type="match status" value="1"/>
</dbReference>
<gene>
    <name evidence="6" type="ORF">AKJ65_02090</name>
</gene>
<dbReference type="PANTHER" id="PTHR43067:SF3">
    <property type="entry name" value="MALTOSE ABC TRANSPORTER, ATP-BINDING PROTEIN"/>
    <property type="match status" value="1"/>
</dbReference>
<dbReference type="GO" id="GO:0016887">
    <property type="term" value="F:ATP hydrolysis activity"/>
    <property type="evidence" value="ECO:0007669"/>
    <property type="project" value="InterPro"/>
</dbReference>
<proteinExistence type="predicted"/>
<sequence>MKDGVIVKVRGLKGRYELTSKYIQAVDGCSFEIREGEILGIAGESGCGKSTLAKLLLGSSMDPSLKHLEGTIRVYGYSIGDISEDKLRKEVRGKKVGYVPQGSMNALNPVRRIKKIAKDTYSEKFGENISEKDIKREVVPHLKSLGLDGERVLELYPFELSGGMQQRVVIGLSTLWNPGFLIVDEPTSALDVTTQKKLARTLLDLREREIVESMIYITHDIPTLRQICDRIAIMYGGKIVEIGNMEDVLFKPMHPYTKALIDSILTTEEDIGAGSKRGISGQPPDLTNPPSGCRFSPRCKKSGQNCEKDEPVLHNVGGRKVACHRVVENE</sequence>
<keyword evidence="1" id="KW-0813">Transport</keyword>
<dbReference type="EMBL" id="LHXO01000019">
    <property type="protein sequence ID" value="KXA95293.1"/>
    <property type="molecule type" value="Genomic_DNA"/>
</dbReference>
<feature type="region of interest" description="Disordered" evidence="4">
    <location>
        <begin position="273"/>
        <end position="294"/>
    </location>
</feature>
<dbReference type="GO" id="GO:0015833">
    <property type="term" value="P:peptide transport"/>
    <property type="evidence" value="ECO:0007669"/>
    <property type="project" value="InterPro"/>
</dbReference>
<dbReference type="GO" id="GO:0005524">
    <property type="term" value="F:ATP binding"/>
    <property type="evidence" value="ECO:0007669"/>
    <property type="project" value="UniProtKB-KW"/>
</dbReference>
<dbReference type="InterPro" id="IPR027417">
    <property type="entry name" value="P-loop_NTPase"/>
</dbReference>
<dbReference type="SUPFAM" id="SSF52540">
    <property type="entry name" value="P-loop containing nucleoside triphosphate hydrolases"/>
    <property type="match status" value="1"/>
</dbReference>
<dbReference type="PROSITE" id="PS00211">
    <property type="entry name" value="ABC_TRANSPORTER_1"/>
    <property type="match status" value="1"/>
</dbReference>
<dbReference type="SMART" id="SM00382">
    <property type="entry name" value="AAA"/>
    <property type="match status" value="1"/>
</dbReference>
<evidence type="ECO:0000313" key="7">
    <source>
        <dbReference type="Proteomes" id="UP000070284"/>
    </source>
</evidence>
<dbReference type="AlphaFoldDB" id="A0A133UM54"/>
<dbReference type="Pfam" id="PF08352">
    <property type="entry name" value="oligo_HPY"/>
    <property type="match status" value="1"/>
</dbReference>
<evidence type="ECO:0000256" key="2">
    <source>
        <dbReference type="ARBA" id="ARBA00022741"/>
    </source>
</evidence>
<reference evidence="6 7" key="1">
    <citation type="journal article" date="2016" name="Sci. Rep.">
        <title>Metabolic traits of an uncultured archaeal lineage -MSBL1- from brine pools of the Red Sea.</title>
        <authorList>
            <person name="Mwirichia R."/>
            <person name="Alam I."/>
            <person name="Rashid M."/>
            <person name="Vinu M."/>
            <person name="Ba-Alawi W."/>
            <person name="Anthony Kamau A."/>
            <person name="Kamanda Ngugi D."/>
            <person name="Goker M."/>
            <person name="Klenk H.P."/>
            <person name="Bajic V."/>
            <person name="Stingl U."/>
        </authorList>
    </citation>
    <scope>NUCLEOTIDE SEQUENCE [LARGE SCALE GENOMIC DNA]</scope>
    <source>
        <strain evidence="6">SCGC-AAA259E19</strain>
    </source>
</reference>
<dbReference type="PANTHER" id="PTHR43067">
    <property type="entry name" value="OLIGOPEPTIDE/DIPEPTIDE ABC TRANSPORTER, ATPASE SUBUNIT"/>
    <property type="match status" value="1"/>
</dbReference>
<protein>
    <recommendedName>
        <fullName evidence="5">ABC transporter domain-containing protein</fullName>
    </recommendedName>
</protein>
<organism evidence="6 7">
    <name type="scientific">candidate division MSBL1 archaeon SCGC-AAA259E19</name>
    <dbReference type="NCBI Taxonomy" id="1698264"/>
    <lineage>
        <taxon>Archaea</taxon>
        <taxon>Methanobacteriati</taxon>
        <taxon>Methanobacteriota</taxon>
        <taxon>candidate division MSBL1</taxon>
    </lineage>
</organism>
<dbReference type="InterPro" id="IPR013563">
    <property type="entry name" value="Oligopep_ABC_C"/>
</dbReference>
<name>A0A133UM54_9EURY</name>
<dbReference type="InterPro" id="IPR003593">
    <property type="entry name" value="AAA+_ATPase"/>
</dbReference>
<evidence type="ECO:0000313" key="6">
    <source>
        <dbReference type="EMBL" id="KXA95293.1"/>
    </source>
</evidence>
<evidence type="ECO:0000259" key="5">
    <source>
        <dbReference type="PROSITE" id="PS50893"/>
    </source>
</evidence>
<evidence type="ECO:0000256" key="3">
    <source>
        <dbReference type="ARBA" id="ARBA00022840"/>
    </source>
</evidence>
<dbReference type="InterPro" id="IPR003439">
    <property type="entry name" value="ABC_transporter-like_ATP-bd"/>
</dbReference>
<dbReference type="Proteomes" id="UP000070284">
    <property type="component" value="Unassembled WGS sequence"/>
</dbReference>
<accession>A0A133UM54</accession>
<keyword evidence="3" id="KW-0067">ATP-binding</keyword>
<feature type="domain" description="ABC transporter" evidence="5">
    <location>
        <begin position="7"/>
        <end position="261"/>
    </location>
</feature>
<dbReference type="Pfam" id="PF00005">
    <property type="entry name" value="ABC_tran"/>
    <property type="match status" value="1"/>
</dbReference>